<accession>A0AAN6XSN4</accession>
<keyword evidence="3" id="KW-1185">Reference proteome</keyword>
<organism evidence="2 3">
    <name type="scientific">Rhypophila decipiens</name>
    <dbReference type="NCBI Taxonomy" id="261697"/>
    <lineage>
        <taxon>Eukaryota</taxon>
        <taxon>Fungi</taxon>
        <taxon>Dikarya</taxon>
        <taxon>Ascomycota</taxon>
        <taxon>Pezizomycotina</taxon>
        <taxon>Sordariomycetes</taxon>
        <taxon>Sordariomycetidae</taxon>
        <taxon>Sordariales</taxon>
        <taxon>Naviculisporaceae</taxon>
        <taxon>Rhypophila</taxon>
    </lineage>
</organism>
<sequence length="211" mass="23491">MTVSVSRFPHLTLVQFYSPLNSTTVKNLQQNRQHQINANVQNSSRRNAKTKTGKMLPLSTIYQASLLYTLIIFAAGLILGCIRVPFIEPLSGERYAQLLEMPLMFVIIRRAASVAVADLHHYVLCQSTRGGKKPLDGLLPHPTITFSAFLMGLIGLVQFLVLELAFYLVVSWGKGEVNKTAWDWIGEMDPVVRVVILGVLGTVPFLPVWEA</sequence>
<name>A0AAN6XSN4_9PEZI</name>
<proteinExistence type="predicted"/>
<reference evidence="2" key="2">
    <citation type="submission" date="2023-05" db="EMBL/GenBank/DDBJ databases">
        <authorList>
            <consortium name="Lawrence Berkeley National Laboratory"/>
            <person name="Steindorff A."/>
            <person name="Hensen N."/>
            <person name="Bonometti L."/>
            <person name="Westerberg I."/>
            <person name="Brannstrom I.O."/>
            <person name="Guillou S."/>
            <person name="Cros-Aarteil S."/>
            <person name="Calhoun S."/>
            <person name="Haridas S."/>
            <person name="Kuo A."/>
            <person name="Mondo S."/>
            <person name="Pangilinan J."/>
            <person name="Riley R."/>
            <person name="Labutti K."/>
            <person name="Andreopoulos B."/>
            <person name="Lipzen A."/>
            <person name="Chen C."/>
            <person name="Yanf M."/>
            <person name="Daum C."/>
            <person name="Ng V."/>
            <person name="Clum A."/>
            <person name="Ohm R."/>
            <person name="Martin F."/>
            <person name="Silar P."/>
            <person name="Natvig D."/>
            <person name="Lalanne C."/>
            <person name="Gautier V."/>
            <person name="Ament-Velasquez S.L."/>
            <person name="Kruys A."/>
            <person name="Hutchinson M.I."/>
            <person name="Powell A.J."/>
            <person name="Barry K."/>
            <person name="Miller A.N."/>
            <person name="Grigoriev I.V."/>
            <person name="Debuchy R."/>
            <person name="Gladieux P."/>
            <person name="Thoren M.H."/>
            <person name="Johannesson H."/>
        </authorList>
    </citation>
    <scope>NUCLEOTIDE SEQUENCE</scope>
    <source>
        <strain evidence="2">PSN293</strain>
    </source>
</reference>
<keyword evidence="1" id="KW-1133">Transmembrane helix</keyword>
<feature type="transmembrane region" description="Helical" evidence="1">
    <location>
        <begin position="144"/>
        <end position="170"/>
    </location>
</feature>
<protein>
    <submittedName>
        <fullName evidence="2">Uncharacterized protein</fullName>
    </submittedName>
</protein>
<comment type="caution">
    <text evidence="2">The sequence shown here is derived from an EMBL/GenBank/DDBJ whole genome shotgun (WGS) entry which is preliminary data.</text>
</comment>
<evidence type="ECO:0000256" key="1">
    <source>
        <dbReference type="SAM" id="Phobius"/>
    </source>
</evidence>
<feature type="transmembrane region" description="Helical" evidence="1">
    <location>
        <begin position="191"/>
        <end position="209"/>
    </location>
</feature>
<keyword evidence="1" id="KW-0472">Membrane</keyword>
<dbReference type="EMBL" id="MU858560">
    <property type="protein sequence ID" value="KAK4205994.1"/>
    <property type="molecule type" value="Genomic_DNA"/>
</dbReference>
<dbReference type="AlphaFoldDB" id="A0AAN6XSN4"/>
<dbReference type="Proteomes" id="UP001301769">
    <property type="component" value="Unassembled WGS sequence"/>
</dbReference>
<evidence type="ECO:0000313" key="3">
    <source>
        <dbReference type="Proteomes" id="UP001301769"/>
    </source>
</evidence>
<gene>
    <name evidence="2" type="ORF">QBC37DRAFT_435585</name>
</gene>
<reference evidence="2" key="1">
    <citation type="journal article" date="2023" name="Mol. Phylogenet. Evol.">
        <title>Genome-scale phylogeny and comparative genomics of the fungal order Sordariales.</title>
        <authorList>
            <person name="Hensen N."/>
            <person name="Bonometti L."/>
            <person name="Westerberg I."/>
            <person name="Brannstrom I.O."/>
            <person name="Guillou S."/>
            <person name="Cros-Aarteil S."/>
            <person name="Calhoun S."/>
            <person name="Haridas S."/>
            <person name="Kuo A."/>
            <person name="Mondo S."/>
            <person name="Pangilinan J."/>
            <person name="Riley R."/>
            <person name="LaButti K."/>
            <person name="Andreopoulos B."/>
            <person name="Lipzen A."/>
            <person name="Chen C."/>
            <person name="Yan M."/>
            <person name="Daum C."/>
            <person name="Ng V."/>
            <person name="Clum A."/>
            <person name="Steindorff A."/>
            <person name="Ohm R.A."/>
            <person name="Martin F."/>
            <person name="Silar P."/>
            <person name="Natvig D.O."/>
            <person name="Lalanne C."/>
            <person name="Gautier V."/>
            <person name="Ament-Velasquez S.L."/>
            <person name="Kruys A."/>
            <person name="Hutchinson M.I."/>
            <person name="Powell A.J."/>
            <person name="Barry K."/>
            <person name="Miller A.N."/>
            <person name="Grigoriev I.V."/>
            <person name="Debuchy R."/>
            <person name="Gladieux P."/>
            <person name="Hiltunen Thoren M."/>
            <person name="Johannesson H."/>
        </authorList>
    </citation>
    <scope>NUCLEOTIDE SEQUENCE</scope>
    <source>
        <strain evidence="2">PSN293</strain>
    </source>
</reference>
<evidence type="ECO:0000313" key="2">
    <source>
        <dbReference type="EMBL" id="KAK4205994.1"/>
    </source>
</evidence>
<keyword evidence="1" id="KW-0812">Transmembrane</keyword>
<feature type="transmembrane region" description="Helical" evidence="1">
    <location>
        <begin position="61"/>
        <end position="82"/>
    </location>
</feature>